<evidence type="ECO:0000256" key="12">
    <source>
        <dbReference type="SAM" id="Phobius"/>
    </source>
</evidence>
<dbReference type="AlphaFoldDB" id="A0A0D2D7P8"/>
<feature type="transmembrane region" description="Helical" evidence="12">
    <location>
        <begin position="122"/>
        <end position="138"/>
    </location>
</feature>
<keyword evidence="5 9" id="KW-0999">Mitochondrion inner membrane</keyword>
<dbReference type="Proteomes" id="UP000053342">
    <property type="component" value="Unassembled WGS sequence"/>
</dbReference>
<dbReference type="Pfam" id="PF12597">
    <property type="entry name" value="Cox20"/>
    <property type="match status" value="1"/>
</dbReference>
<keyword evidence="8 9" id="KW-0472">Membrane</keyword>
<dbReference type="HOGENOM" id="CLU_101495_0_0_1"/>
<keyword evidence="4 12" id="KW-0812">Transmembrane</keyword>
<evidence type="ECO:0000256" key="9">
    <source>
        <dbReference type="PIRNR" id="PIRNR007871"/>
    </source>
</evidence>
<dbReference type="RefSeq" id="XP_016259379.1">
    <property type="nucleotide sequence ID" value="XM_016410357.1"/>
</dbReference>
<evidence type="ECO:0000313" key="13">
    <source>
        <dbReference type="EMBL" id="KIW39163.1"/>
    </source>
</evidence>
<organism evidence="13 14">
    <name type="scientific">Exophiala oligosperma</name>
    <dbReference type="NCBI Taxonomy" id="215243"/>
    <lineage>
        <taxon>Eukaryota</taxon>
        <taxon>Fungi</taxon>
        <taxon>Dikarya</taxon>
        <taxon>Ascomycota</taxon>
        <taxon>Pezizomycotina</taxon>
        <taxon>Eurotiomycetes</taxon>
        <taxon>Chaetothyriomycetidae</taxon>
        <taxon>Chaetothyriales</taxon>
        <taxon>Herpotrichiellaceae</taxon>
        <taxon>Exophiala</taxon>
    </lineage>
</organism>
<proteinExistence type="inferred from homology"/>
<protein>
    <recommendedName>
        <fullName evidence="3 9">Cytochrome c oxidase assembly protein COX20, mitochondrial</fullName>
    </recommendedName>
</protein>
<feature type="region of interest" description="Disordered" evidence="11">
    <location>
        <begin position="1"/>
        <end position="62"/>
    </location>
</feature>
<comment type="subcellular location">
    <subcellularLocation>
        <location evidence="1 9">Mitochondrion inner membrane</location>
    </subcellularLocation>
</comment>
<feature type="coiled-coil region" evidence="10">
    <location>
        <begin position="156"/>
        <end position="187"/>
    </location>
</feature>
<keyword evidence="14" id="KW-1185">Reference proteome</keyword>
<evidence type="ECO:0000256" key="8">
    <source>
        <dbReference type="ARBA" id="ARBA00023136"/>
    </source>
</evidence>
<reference evidence="13 14" key="1">
    <citation type="submission" date="2015-01" db="EMBL/GenBank/DDBJ databases">
        <title>The Genome Sequence of Exophiala oligosperma CBS72588.</title>
        <authorList>
            <consortium name="The Broad Institute Genomics Platform"/>
            <person name="Cuomo C."/>
            <person name="de Hoog S."/>
            <person name="Gorbushina A."/>
            <person name="Stielow B."/>
            <person name="Teixiera M."/>
            <person name="Abouelleil A."/>
            <person name="Chapman S.B."/>
            <person name="Priest M."/>
            <person name="Young S.K."/>
            <person name="Wortman J."/>
            <person name="Nusbaum C."/>
            <person name="Birren B."/>
        </authorList>
    </citation>
    <scope>NUCLEOTIDE SEQUENCE [LARGE SCALE GENOMIC DNA]</scope>
    <source>
        <strain evidence="13 14">CBS 72588</strain>
    </source>
</reference>
<sequence length="192" mass="21337">MADDTREEQNVTPDDPAQPARRPKRRHDIPKSQAQKMWDALGSPSDPANEMPGGTYNSAGGRPAEVSWKDAFKFSYQGKGPAWYQTPCARDSLLVGIAAGGGVGGLRFILKGLSSMLVTSNWAVGGFVLTASGMYAWCERRRREEQRGIAQAVIGMKMLQEKKARERAAAEAKAKEEEEALKKQSQRWYKFW</sequence>
<evidence type="ECO:0000256" key="5">
    <source>
        <dbReference type="ARBA" id="ARBA00022792"/>
    </source>
</evidence>
<dbReference type="PIRSF" id="PIRSF007871">
    <property type="entry name" value="Cox20"/>
    <property type="match status" value="1"/>
</dbReference>
<comment type="similarity">
    <text evidence="2 9">Belongs to the COX20 family.</text>
</comment>
<evidence type="ECO:0000313" key="14">
    <source>
        <dbReference type="Proteomes" id="UP000053342"/>
    </source>
</evidence>
<comment type="function">
    <text evidence="9">Involved in the assembly of the cytochrome c oxidase complex.</text>
</comment>
<dbReference type="GO" id="GO:0005743">
    <property type="term" value="C:mitochondrial inner membrane"/>
    <property type="evidence" value="ECO:0007669"/>
    <property type="project" value="UniProtKB-SubCell"/>
</dbReference>
<dbReference type="GeneID" id="27361038"/>
<keyword evidence="10" id="KW-0175">Coiled coil</keyword>
<evidence type="ECO:0000256" key="7">
    <source>
        <dbReference type="ARBA" id="ARBA00023128"/>
    </source>
</evidence>
<dbReference type="EMBL" id="KN847340">
    <property type="protein sequence ID" value="KIW39163.1"/>
    <property type="molecule type" value="Genomic_DNA"/>
</dbReference>
<dbReference type="VEuPathDB" id="FungiDB:PV06_08964"/>
<dbReference type="GO" id="GO:0033617">
    <property type="term" value="P:mitochondrial respiratory chain complex IV assembly"/>
    <property type="evidence" value="ECO:0007669"/>
    <property type="project" value="InterPro"/>
</dbReference>
<dbReference type="OrthoDB" id="14603at2759"/>
<evidence type="ECO:0000256" key="2">
    <source>
        <dbReference type="ARBA" id="ARBA00009575"/>
    </source>
</evidence>
<evidence type="ECO:0000256" key="10">
    <source>
        <dbReference type="SAM" id="Coils"/>
    </source>
</evidence>
<dbReference type="PANTHER" id="PTHR31586">
    <property type="entry name" value="CYTOCHROME C OXIDASE PROTEIN 20"/>
    <property type="match status" value="1"/>
</dbReference>
<keyword evidence="7 9" id="KW-0496">Mitochondrion</keyword>
<name>A0A0D2D7P8_9EURO</name>
<gene>
    <name evidence="13" type="ORF">PV06_08964</name>
</gene>
<evidence type="ECO:0000256" key="6">
    <source>
        <dbReference type="ARBA" id="ARBA00022989"/>
    </source>
</evidence>
<evidence type="ECO:0000256" key="1">
    <source>
        <dbReference type="ARBA" id="ARBA00004273"/>
    </source>
</evidence>
<keyword evidence="6 12" id="KW-1133">Transmembrane helix</keyword>
<accession>A0A0D2D7P8</accession>
<feature type="transmembrane region" description="Helical" evidence="12">
    <location>
        <begin position="93"/>
        <end position="110"/>
    </location>
</feature>
<evidence type="ECO:0000256" key="4">
    <source>
        <dbReference type="ARBA" id="ARBA00022692"/>
    </source>
</evidence>
<evidence type="ECO:0000256" key="3">
    <source>
        <dbReference type="ARBA" id="ARBA00017689"/>
    </source>
</evidence>
<evidence type="ECO:0000256" key="11">
    <source>
        <dbReference type="SAM" id="MobiDB-lite"/>
    </source>
</evidence>
<dbReference type="PANTHER" id="PTHR31586:SF1">
    <property type="entry name" value="CYTOCHROME C OXIDASE ASSEMBLY PROTEIN COX20, MITOCHONDRIAL"/>
    <property type="match status" value="1"/>
</dbReference>
<dbReference type="InterPro" id="IPR022533">
    <property type="entry name" value="Cox20"/>
</dbReference>